<organism evidence="2 3">
    <name type="scientific">Cardamine amara subsp. amara</name>
    <dbReference type="NCBI Taxonomy" id="228776"/>
    <lineage>
        <taxon>Eukaryota</taxon>
        <taxon>Viridiplantae</taxon>
        <taxon>Streptophyta</taxon>
        <taxon>Embryophyta</taxon>
        <taxon>Tracheophyta</taxon>
        <taxon>Spermatophyta</taxon>
        <taxon>Magnoliopsida</taxon>
        <taxon>eudicotyledons</taxon>
        <taxon>Gunneridae</taxon>
        <taxon>Pentapetalae</taxon>
        <taxon>rosids</taxon>
        <taxon>malvids</taxon>
        <taxon>Brassicales</taxon>
        <taxon>Brassicaceae</taxon>
        <taxon>Cardamineae</taxon>
        <taxon>Cardamine</taxon>
    </lineage>
</organism>
<evidence type="ECO:0000256" key="1">
    <source>
        <dbReference type="SAM" id="MobiDB-lite"/>
    </source>
</evidence>
<comment type="caution">
    <text evidence="2">The sequence shown here is derived from an EMBL/GenBank/DDBJ whole genome shotgun (WGS) entry which is preliminary data.</text>
</comment>
<evidence type="ECO:0008006" key="4">
    <source>
        <dbReference type="Google" id="ProtNLM"/>
    </source>
</evidence>
<proteinExistence type="predicted"/>
<sequence length="152" mass="16553">MGRRSSGGGRSYSTGSSWSKSRSFSKKSSPKPTKDKDEKAPPPAKVDTTHGGSRRLSFADGFGFGTGSAVGHRFVEAIFGPRTIRQEVVVAEVATVSAKDDNEKLKDYSESCSSSYDAFQGCLNVEGNNLRKCHLFMDSLFECRKNSSSFNF</sequence>
<dbReference type="Proteomes" id="UP001558713">
    <property type="component" value="Unassembled WGS sequence"/>
</dbReference>
<accession>A0ABD0ZG43</accession>
<name>A0ABD0ZG43_CARAN</name>
<reference evidence="2 3" key="1">
    <citation type="submission" date="2024-04" db="EMBL/GenBank/DDBJ databases">
        <title>Genome assembly C_amara_ONT_v2.</title>
        <authorList>
            <person name="Yant L."/>
            <person name="Moore C."/>
            <person name="Slenker M."/>
        </authorList>
    </citation>
    <scope>NUCLEOTIDE SEQUENCE [LARGE SCALE GENOMIC DNA]</scope>
    <source>
        <tissue evidence="2">Leaf</tissue>
    </source>
</reference>
<protein>
    <recommendedName>
        <fullName evidence="4">CHCH domain-containing protein</fullName>
    </recommendedName>
</protein>
<feature type="compositionally biased region" description="Gly residues" evidence="1">
    <location>
        <begin position="1"/>
        <end position="10"/>
    </location>
</feature>
<keyword evidence="3" id="KW-1185">Reference proteome</keyword>
<gene>
    <name evidence="2" type="ORF">V5N11_005657</name>
</gene>
<evidence type="ECO:0000313" key="3">
    <source>
        <dbReference type="Proteomes" id="UP001558713"/>
    </source>
</evidence>
<feature type="compositionally biased region" description="Low complexity" evidence="1">
    <location>
        <begin position="11"/>
        <end position="22"/>
    </location>
</feature>
<dbReference type="AlphaFoldDB" id="A0ABD0ZG43"/>
<dbReference type="PANTHER" id="PTHR13523">
    <property type="entry name" value="COILED-COIL-HELIX-COILED-COIL-HELIX DOMAIN CONTAINING 2/NUR77"/>
    <property type="match status" value="1"/>
</dbReference>
<evidence type="ECO:0000313" key="2">
    <source>
        <dbReference type="EMBL" id="KAL1187785.1"/>
    </source>
</evidence>
<dbReference type="InterPro" id="IPR055304">
    <property type="entry name" value="CHCHD2/10-like"/>
</dbReference>
<dbReference type="PANTHER" id="PTHR13523:SF14">
    <property type="entry name" value="CHCH DOMAIN-CONTAINING PROTEIN"/>
    <property type="match status" value="1"/>
</dbReference>
<dbReference type="EMBL" id="JBANAX010000940">
    <property type="protein sequence ID" value="KAL1187785.1"/>
    <property type="molecule type" value="Genomic_DNA"/>
</dbReference>
<feature type="region of interest" description="Disordered" evidence="1">
    <location>
        <begin position="1"/>
        <end position="55"/>
    </location>
</feature>